<dbReference type="InterPro" id="IPR036390">
    <property type="entry name" value="WH_DNA-bd_sf"/>
</dbReference>
<evidence type="ECO:0000313" key="2">
    <source>
        <dbReference type="Proteomes" id="UP001144323"/>
    </source>
</evidence>
<dbReference type="RefSeq" id="WP_281804779.1">
    <property type="nucleotide sequence ID" value="NZ_BSEC01000001.1"/>
</dbReference>
<dbReference type="SUPFAM" id="SSF46785">
    <property type="entry name" value="Winged helix' DNA-binding domain"/>
    <property type="match status" value="1"/>
</dbReference>
<dbReference type="AlphaFoldDB" id="A0A9W6GXA8"/>
<sequence length="152" mass="18287">MSQDEKLFPDTIVQENYVTFQHEFIEFLVAQLIDFRKVFNGDLDELLVYIFVARYYLREERARGQDHQDQDGYWAAPPTLSRISEFTGIPRETVRRKLIGLQNRGLLEKVDHDKWRPTEKDHVPVIRSEYEEFWAREMRRLVKLVRALKPYA</sequence>
<proteinExistence type="predicted"/>
<dbReference type="InterPro" id="IPR036388">
    <property type="entry name" value="WH-like_DNA-bd_sf"/>
</dbReference>
<accession>A0A9W6GXA8</accession>
<evidence type="ECO:0008006" key="3">
    <source>
        <dbReference type="Google" id="ProtNLM"/>
    </source>
</evidence>
<keyword evidence="2" id="KW-1185">Reference proteome</keyword>
<gene>
    <name evidence="1" type="ORF">LMG27198_36450</name>
</gene>
<reference evidence="1" key="1">
    <citation type="journal article" date="2023" name="Int. J. Syst. Evol. Microbiol.">
        <title>Methylocystis iwaonis sp. nov., a type II methane-oxidizing bacterium from surface soil of a rice paddy field in Japan, and emended description of the genus Methylocystis (ex Whittenbury et al. 1970) Bowman et al. 1993.</title>
        <authorList>
            <person name="Kaise H."/>
            <person name="Sawadogo J.B."/>
            <person name="Alam M.S."/>
            <person name="Ueno C."/>
            <person name="Dianou D."/>
            <person name="Shinjo R."/>
            <person name="Asakawa S."/>
        </authorList>
    </citation>
    <scope>NUCLEOTIDE SEQUENCE</scope>
    <source>
        <strain evidence="1">LMG27198</strain>
    </source>
</reference>
<evidence type="ECO:0000313" key="1">
    <source>
        <dbReference type="EMBL" id="GLI94653.1"/>
    </source>
</evidence>
<organism evidence="1 2">
    <name type="scientific">Methylocystis echinoides</name>
    <dbReference type="NCBI Taxonomy" id="29468"/>
    <lineage>
        <taxon>Bacteria</taxon>
        <taxon>Pseudomonadati</taxon>
        <taxon>Pseudomonadota</taxon>
        <taxon>Alphaproteobacteria</taxon>
        <taxon>Hyphomicrobiales</taxon>
        <taxon>Methylocystaceae</taxon>
        <taxon>Methylocystis</taxon>
    </lineage>
</organism>
<name>A0A9W6GXA8_9HYPH</name>
<comment type="caution">
    <text evidence="1">The sequence shown here is derived from an EMBL/GenBank/DDBJ whole genome shotgun (WGS) entry which is preliminary data.</text>
</comment>
<dbReference type="Gene3D" id="1.10.10.10">
    <property type="entry name" value="Winged helix-like DNA-binding domain superfamily/Winged helix DNA-binding domain"/>
    <property type="match status" value="1"/>
</dbReference>
<dbReference type="Proteomes" id="UP001144323">
    <property type="component" value="Unassembled WGS sequence"/>
</dbReference>
<dbReference type="EMBL" id="BSEC01000001">
    <property type="protein sequence ID" value="GLI94653.1"/>
    <property type="molecule type" value="Genomic_DNA"/>
</dbReference>
<protein>
    <recommendedName>
        <fullName evidence="3">HTH crp-type domain-containing protein</fullName>
    </recommendedName>
</protein>